<keyword evidence="2" id="KW-1185">Reference proteome</keyword>
<name>A0A914S498_PAREQ</name>
<dbReference type="AlphaFoldDB" id="A0A914S498"/>
<feature type="coiled-coil region" evidence="1">
    <location>
        <begin position="24"/>
        <end position="100"/>
    </location>
</feature>
<dbReference type="Proteomes" id="UP000887564">
    <property type="component" value="Unplaced"/>
</dbReference>
<proteinExistence type="predicted"/>
<sequence length="100" mass="11436">SKAESLEVELRRSLEEKTRVAQDASGLREQLSIAKSDLANANARKQQLESELLTVRSDLREQKQHLSDSSDRLSDLQRQLVDAQNEKNRLSDKLYSLEKV</sequence>
<protein>
    <submittedName>
        <fullName evidence="3">Paramyosin</fullName>
    </submittedName>
</protein>
<dbReference type="WBParaSite" id="PEQ_0001197901-mRNA-1">
    <property type="protein sequence ID" value="PEQ_0001197901-mRNA-1"/>
    <property type="gene ID" value="PEQ_0001197901"/>
</dbReference>
<evidence type="ECO:0000256" key="1">
    <source>
        <dbReference type="SAM" id="Coils"/>
    </source>
</evidence>
<evidence type="ECO:0000313" key="2">
    <source>
        <dbReference type="Proteomes" id="UP000887564"/>
    </source>
</evidence>
<evidence type="ECO:0000313" key="3">
    <source>
        <dbReference type="WBParaSite" id="PEQ_0001197901-mRNA-1"/>
    </source>
</evidence>
<accession>A0A914S498</accession>
<reference evidence="3" key="1">
    <citation type="submission" date="2022-11" db="UniProtKB">
        <authorList>
            <consortium name="WormBaseParasite"/>
        </authorList>
    </citation>
    <scope>IDENTIFICATION</scope>
</reference>
<organism evidence="2 3">
    <name type="scientific">Parascaris equorum</name>
    <name type="common">Equine roundworm</name>
    <dbReference type="NCBI Taxonomy" id="6256"/>
    <lineage>
        <taxon>Eukaryota</taxon>
        <taxon>Metazoa</taxon>
        <taxon>Ecdysozoa</taxon>
        <taxon>Nematoda</taxon>
        <taxon>Chromadorea</taxon>
        <taxon>Rhabditida</taxon>
        <taxon>Spirurina</taxon>
        <taxon>Ascaridomorpha</taxon>
        <taxon>Ascaridoidea</taxon>
        <taxon>Ascarididae</taxon>
        <taxon>Parascaris</taxon>
    </lineage>
</organism>
<keyword evidence="1" id="KW-0175">Coiled coil</keyword>